<keyword evidence="7 15" id="KW-0347">Helicase</keyword>
<dbReference type="InterPro" id="IPR011604">
    <property type="entry name" value="PDDEXK-like_dom_sf"/>
</dbReference>
<dbReference type="Gene3D" id="3.40.50.300">
    <property type="entry name" value="P-loop containing nucleotide triphosphate hydrolases"/>
    <property type="match status" value="3"/>
</dbReference>
<dbReference type="Pfam" id="PF12705">
    <property type="entry name" value="PDDEXK_1"/>
    <property type="match status" value="1"/>
</dbReference>
<evidence type="ECO:0000256" key="7">
    <source>
        <dbReference type="ARBA" id="ARBA00022806"/>
    </source>
</evidence>
<dbReference type="GO" id="GO:0046872">
    <property type="term" value="F:metal ion binding"/>
    <property type="evidence" value="ECO:0007669"/>
    <property type="project" value="UniProtKB-KW"/>
</dbReference>
<dbReference type="AlphaFoldDB" id="A0A6L5YSF2"/>
<dbReference type="GO" id="GO:0004386">
    <property type="term" value="F:helicase activity"/>
    <property type="evidence" value="ECO:0007669"/>
    <property type="project" value="UniProtKB-KW"/>
</dbReference>
<dbReference type="SUPFAM" id="SSF52540">
    <property type="entry name" value="P-loop containing nucleoside triphosphate hydrolases"/>
    <property type="match status" value="1"/>
</dbReference>
<keyword evidence="8 15" id="KW-0269">Exonuclease</keyword>
<dbReference type="NCBIfam" id="TIGR02773">
    <property type="entry name" value="addB_Gpos"/>
    <property type="match status" value="1"/>
</dbReference>
<gene>
    <name evidence="15" type="primary">addB</name>
    <name evidence="15" type="ORF">FYJ75_07530</name>
</gene>
<organism evidence="15 16">
    <name type="scientific">Roseburia porci</name>
    <dbReference type="NCBI Taxonomy" id="2605790"/>
    <lineage>
        <taxon>Bacteria</taxon>
        <taxon>Bacillati</taxon>
        <taxon>Bacillota</taxon>
        <taxon>Clostridia</taxon>
        <taxon>Lachnospirales</taxon>
        <taxon>Lachnospiraceae</taxon>
        <taxon>Roseburia</taxon>
    </lineage>
</organism>
<dbReference type="InterPro" id="IPR027417">
    <property type="entry name" value="P-loop_NTPase"/>
</dbReference>
<dbReference type="GO" id="GO:0000724">
    <property type="term" value="P:double-strand break repair via homologous recombination"/>
    <property type="evidence" value="ECO:0007669"/>
    <property type="project" value="InterPro"/>
</dbReference>
<name>A0A6L5YSF2_9FIRM</name>
<keyword evidence="11" id="KW-0411">Iron-sulfur</keyword>
<dbReference type="InterPro" id="IPR014017">
    <property type="entry name" value="DNA_helicase_UvrD-like_C"/>
</dbReference>
<keyword evidence="10" id="KW-0408">Iron</keyword>
<evidence type="ECO:0000256" key="11">
    <source>
        <dbReference type="ARBA" id="ARBA00023014"/>
    </source>
</evidence>
<accession>A0A6L5YSF2</accession>
<keyword evidence="5" id="KW-0227">DNA damage</keyword>
<evidence type="ECO:0000256" key="5">
    <source>
        <dbReference type="ARBA" id="ARBA00022763"/>
    </source>
</evidence>
<proteinExistence type="predicted"/>
<dbReference type="InterPro" id="IPR014140">
    <property type="entry name" value="DNA_helicase_suAddB"/>
</dbReference>
<protein>
    <submittedName>
        <fullName evidence="15">Helicase-exonuclease AddAB subunit AddB</fullName>
    </submittedName>
</protein>
<evidence type="ECO:0000256" key="6">
    <source>
        <dbReference type="ARBA" id="ARBA00022801"/>
    </source>
</evidence>
<feature type="domain" description="UvrD-like helicase C-terminal" evidence="14">
    <location>
        <begin position="279"/>
        <end position="579"/>
    </location>
</feature>
<dbReference type="RefSeq" id="WP_154429847.1">
    <property type="nucleotide sequence ID" value="NZ_VUNI01000010.1"/>
</dbReference>
<dbReference type="InterPro" id="IPR049035">
    <property type="entry name" value="ADDB_N"/>
</dbReference>
<keyword evidence="1" id="KW-0004">4Fe-4S</keyword>
<comment type="caution">
    <text evidence="15">The sequence shown here is derived from an EMBL/GenBank/DDBJ whole genome shotgun (WGS) entry which is preliminary data.</text>
</comment>
<dbReference type="PROSITE" id="PS51217">
    <property type="entry name" value="UVRD_HELICASE_CTER"/>
    <property type="match status" value="1"/>
</dbReference>
<dbReference type="Gene3D" id="3.90.320.10">
    <property type="match status" value="1"/>
</dbReference>
<keyword evidence="4" id="KW-0547">Nucleotide-binding</keyword>
<evidence type="ECO:0000256" key="12">
    <source>
        <dbReference type="ARBA" id="ARBA00023125"/>
    </source>
</evidence>
<keyword evidence="3" id="KW-0479">Metal-binding</keyword>
<dbReference type="PANTHER" id="PTHR30591:SF1">
    <property type="entry name" value="RECBCD ENZYME SUBUNIT RECC"/>
    <property type="match status" value="1"/>
</dbReference>
<evidence type="ECO:0000256" key="8">
    <source>
        <dbReference type="ARBA" id="ARBA00022839"/>
    </source>
</evidence>
<evidence type="ECO:0000256" key="13">
    <source>
        <dbReference type="ARBA" id="ARBA00023204"/>
    </source>
</evidence>
<evidence type="ECO:0000259" key="14">
    <source>
        <dbReference type="PROSITE" id="PS51217"/>
    </source>
</evidence>
<dbReference type="Proteomes" id="UP000474024">
    <property type="component" value="Unassembled WGS sequence"/>
</dbReference>
<dbReference type="Pfam" id="PF21445">
    <property type="entry name" value="ADDB_N"/>
    <property type="match status" value="1"/>
</dbReference>
<evidence type="ECO:0000256" key="3">
    <source>
        <dbReference type="ARBA" id="ARBA00022723"/>
    </source>
</evidence>
<evidence type="ECO:0000256" key="10">
    <source>
        <dbReference type="ARBA" id="ARBA00023004"/>
    </source>
</evidence>
<dbReference type="GO" id="GO:0005524">
    <property type="term" value="F:ATP binding"/>
    <property type="evidence" value="ECO:0007669"/>
    <property type="project" value="UniProtKB-KW"/>
</dbReference>
<sequence length="1140" mass="131879">MSLQFVLGNSGSGKSVYMYHQLVKEAGANPTKTYLVVVPEQFTMQTQRELVDLAPNKAIMNIDVVSFPRLAYRVFDELGRKNLTVLEETGKNLVLRKVAQQKEEELTILRPNLNRMGYISELKSLLSELMQYNITPECLKAFVESGRGSQVFSAKLTDVITMYQGFEQYIKDSYITAEEILTVLSDVADQSKIIRDSVIVFDEFTGFTPVQMKLMQRLLVLADSVWVALTIDAREDFYRSRGVQELFHMPKKTIQALQKMCEQLNVEVREPVILSDGAKWRFAKAPSLYFMEQNLFRPSYQRKFGEIQEIGISAVKNPREEMLLVARRICHLVREEGYRYKDIAVVTGDMDTYGNYVEHVFAKYQIPCFLDRTREILFHPFIEFIRAALEIVSSDFSYQAVFRYLRCGFCGIVEADIDRLENYVLATGIRGKSVWSRKFLRMPRNKQNTDLERMEELRGQIYGALAPVYQVFHKKESTVGEQLTALYHLIEELGIEAQLGEREQQYLEAGMQTKAKEYGQIYRIVMDLFDKIYSLLGEDHMEIQEFVEVLDAGLDAAKVAVIPPGYDSVTIGDIERTRLNHVRALFFIGVNDGIIPKAGAQGGIISEYERQILSENDMELAPGPREQVFIQKFYLYLNLTKPSEKLYLSYACVDRDGKSLRPSYLIGTVLRMFPDMKVQMEEELTTVLDHVTPEAALDYLIRGEREKHWYALAKWFLKDDSEKGKEAFEQILTAEFAHYEDEPISRAIARAIYGRTLEGSVTRLERFAACAYAHFLQYGLRLRERDICGFAEMDMGNIYHEALQIYSVHLKESEYDWFTVPEEIRDDMAKEAFEQAVAEYSVPEAYEAAESRHQLERMQHILQQTIWALTKQVRKGRFVPSEFEISFSREEDLEAIQFQLDKEEQMKLTGRIDRLDVCQEDGRLFVKVIDYKSGNTKFDLVKIYQGMQLQLVVYMNAAIELERKAHPQLEMVPGAIFYYHIDDPVIEMQEQSDLSEEEYKQAILKALCPDGLVNRDEDVYRAMDDEFEEKSDVIPVQLTKKGTIHERNSKVAETREFDLIQKFVRSRIETCGREIYQGKISVNPYTSGMESSCNYCPYQGVCGLDPKIPGYRVRTLENLKKDEVFDRMQTELAVQESRKE</sequence>
<dbReference type="GO" id="GO:0051539">
    <property type="term" value="F:4 iron, 4 sulfur cluster binding"/>
    <property type="evidence" value="ECO:0007669"/>
    <property type="project" value="UniProtKB-KW"/>
</dbReference>
<keyword evidence="16" id="KW-1185">Reference proteome</keyword>
<keyword evidence="2" id="KW-0540">Nuclease</keyword>
<evidence type="ECO:0000313" key="15">
    <source>
        <dbReference type="EMBL" id="MST74882.1"/>
    </source>
</evidence>
<dbReference type="PANTHER" id="PTHR30591">
    <property type="entry name" value="RECBCD ENZYME SUBUNIT RECC"/>
    <property type="match status" value="1"/>
</dbReference>
<evidence type="ECO:0000256" key="2">
    <source>
        <dbReference type="ARBA" id="ARBA00022722"/>
    </source>
</evidence>
<evidence type="ECO:0000256" key="4">
    <source>
        <dbReference type="ARBA" id="ARBA00022741"/>
    </source>
</evidence>
<evidence type="ECO:0000313" key="16">
    <source>
        <dbReference type="Proteomes" id="UP000474024"/>
    </source>
</evidence>
<dbReference type="InterPro" id="IPR038726">
    <property type="entry name" value="PDDEXK_AddAB-type"/>
</dbReference>
<dbReference type="GO" id="GO:0004527">
    <property type="term" value="F:exonuclease activity"/>
    <property type="evidence" value="ECO:0007669"/>
    <property type="project" value="UniProtKB-KW"/>
</dbReference>
<dbReference type="EMBL" id="VUNI01000010">
    <property type="protein sequence ID" value="MST74882.1"/>
    <property type="molecule type" value="Genomic_DNA"/>
</dbReference>
<reference evidence="15 16" key="1">
    <citation type="submission" date="2019-08" db="EMBL/GenBank/DDBJ databases">
        <title>In-depth cultivation of the pig gut microbiome towards novel bacterial diversity and tailored functional studies.</title>
        <authorList>
            <person name="Wylensek D."/>
            <person name="Hitch T.C.A."/>
            <person name="Clavel T."/>
        </authorList>
    </citation>
    <scope>NUCLEOTIDE SEQUENCE [LARGE SCALE GENOMIC DNA]</scope>
    <source>
        <strain evidence="15 16">MUC/MUC-530-WT-4D</strain>
    </source>
</reference>
<keyword evidence="12" id="KW-0238">DNA-binding</keyword>
<keyword evidence="6" id="KW-0378">Hydrolase</keyword>
<keyword evidence="9" id="KW-0067">ATP-binding</keyword>
<keyword evidence="13" id="KW-0234">DNA repair</keyword>
<evidence type="ECO:0000256" key="9">
    <source>
        <dbReference type="ARBA" id="ARBA00022840"/>
    </source>
</evidence>
<dbReference type="GO" id="GO:0003677">
    <property type="term" value="F:DNA binding"/>
    <property type="evidence" value="ECO:0007669"/>
    <property type="project" value="UniProtKB-KW"/>
</dbReference>
<evidence type="ECO:0000256" key="1">
    <source>
        <dbReference type="ARBA" id="ARBA00022485"/>
    </source>
</evidence>